<dbReference type="NCBIfam" id="TIGR03505">
    <property type="entry name" value="FimV_core"/>
    <property type="match status" value="1"/>
</dbReference>
<evidence type="ECO:0000313" key="4">
    <source>
        <dbReference type="Proteomes" id="UP000487350"/>
    </source>
</evidence>
<dbReference type="InterPro" id="IPR038440">
    <property type="entry name" value="FimV_C_sf"/>
</dbReference>
<protein>
    <submittedName>
        <fullName evidence="3">Fimbrial protein FimV</fullName>
    </submittedName>
</protein>
<dbReference type="NCBIfam" id="TIGR03504">
    <property type="entry name" value="FimV_Cterm"/>
    <property type="match status" value="1"/>
</dbReference>
<dbReference type="Pfam" id="PF25800">
    <property type="entry name" value="FimV_N"/>
    <property type="match status" value="1"/>
</dbReference>
<sequence length="962" mass="97211">MMRKRLPAGHAMGAQKTIEQPRWRSTALAVAAAALLGLAAPHATALGLGRISVQSALGEPLRAEIDIPEINAEELASFRTTVASPEAFKSAGLDYNPAVASIRITLERRADGRYFLRLVSSRPVSDPFVDLILETQWSSGRIVRDYTMLFDPPSSRQQAPLAAQVTPAAPAARTALPPPAQAQSPAPASAGRAQPARAPAAQPRQAATPRPSGAGTSKQVTVQAGDTAGRIASANKPANISLDQMLVAMLRANPDAFIGGNVNRLKAGSVLDVPTGEEATAVSADEARQTVVAQSRDFNEFRRKLAEGVPTSRTPTSDRQASGKVQAKVEEKKPGAATPDKLTLSKGAVQGKAPAVEDKIARDRAAKDAASRVAELNKNIADLNRLGTASAPVTGGASAAKPAMALPVGAASAVKPASAAAPAAPAAAPVAAASAAKPASAAAPASAAKPASAPAAAAPVAPAPAAMASAAKPAASVAAAVVTPPVAAAPVAAPVATPAPAASAPAATPLTAVAPASAPAAAAPASAPTAAASAPVAPPAAAAKPAPAPAPVETSLIDDMLENPIVPATLGGVLALLLGFGIYRAQQRRKSTQVDSSFLESRLQPDSFFGASGGQRIDTNEGGATGSSMVYSPSQLDAAGDVDPVAEADVYLAYGRDLQAEEILKEAMRTSPQRVAIHAKLLEIYAKRRDTKAFELVATEAYGLTHGEGPEWEHICELGTELDAGNTLYRPGGQPSAAAQASMTSTVAGHFAAATQPMPVGEMSSPAAQAPDVDLDLDFSLDDPVADSQPAPLMAATEPTMAMSAQAVAPPPSLDMDFGAATVSLNHPPQMKAPDLPEPVRLDVPDLNLDSNALNIPAPAPQAAVPAPAPASGMIEFDLGALSLDLGDGKKEGDTDDAPLSTAGSPLTASTDDGPLATKLALAEEFNAIGDPDGARSLAAEVVAEASGDLKDRAQRFLAEIS</sequence>
<evidence type="ECO:0000313" key="3">
    <source>
        <dbReference type="EMBL" id="MRD47759.1"/>
    </source>
</evidence>
<proteinExistence type="predicted"/>
<dbReference type="InterPro" id="IPR018392">
    <property type="entry name" value="LysM"/>
</dbReference>
<dbReference type="AlphaFoldDB" id="A0A844B803"/>
<name>A0A844B803_9BURK</name>
<dbReference type="InterPro" id="IPR057840">
    <property type="entry name" value="FimV_N"/>
</dbReference>
<feature type="domain" description="FimV N-terminal" evidence="2">
    <location>
        <begin position="46"/>
        <end position="153"/>
    </location>
</feature>
<dbReference type="Gene3D" id="3.10.350.10">
    <property type="entry name" value="LysM domain"/>
    <property type="match status" value="1"/>
</dbReference>
<feature type="region of interest" description="Disordered" evidence="1">
    <location>
        <begin position="305"/>
        <end position="350"/>
    </location>
</feature>
<dbReference type="Proteomes" id="UP000487350">
    <property type="component" value="Unassembled WGS sequence"/>
</dbReference>
<evidence type="ECO:0000259" key="2">
    <source>
        <dbReference type="Pfam" id="PF25800"/>
    </source>
</evidence>
<dbReference type="InterPro" id="IPR020012">
    <property type="entry name" value="LysM_FimV"/>
</dbReference>
<keyword evidence="4" id="KW-1185">Reference proteome</keyword>
<feature type="region of interest" description="Disordered" evidence="1">
    <location>
        <begin position="886"/>
        <end position="913"/>
    </location>
</feature>
<dbReference type="RefSeq" id="WP_153585062.1">
    <property type="nucleotide sequence ID" value="NZ_WJBU01000009.1"/>
</dbReference>
<dbReference type="InterPro" id="IPR036779">
    <property type="entry name" value="LysM_dom_sf"/>
</dbReference>
<dbReference type="Gene3D" id="1.20.58.2200">
    <property type="match status" value="1"/>
</dbReference>
<feature type="region of interest" description="Disordered" evidence="1">
    <location>
        <begin position="609"/>
        <end position="631"/>
    </location>
</feature>
<feature type="region of interest" description="Disordered" evidence="1">
    <location>
        <begin position="154"/>
        <end position="221"/>
    </location>
</feature>
<feature type="compositionally biased region" description="Polar residues" evidence="1">
    <location>
        <begin position="311"/>
        <end position="320"/>
    </location>
</feature>
<dbReference type="EMBL" id="WJBU01000009">
    <property type="protein sequence ID" value="MRD47759.1"/>
    <property type="molecule type" value="Genomic_DNA"/>
</dbReference>
<feature type="compositionally biased region" description="Polar residues" evidence="1">
    <location>
        <begin position="902"/>
        <end position="911"/>
    </location>
</feature>
<evidence type="ECO:0000256" key="1">
    <source>
        <dbReference type="SAM" id="MobiDB-lite"/>
    </source>
</evidence>
<organism evidence="3 4">
    <name type="scientific">Caenimonas koreensis DSM 17982</name>
    <dbReference type="NCBI Taxonomy" id="1121255"/>
    <lineage>
        <taxon>Bacteria</taxon>
        <taxon>Pseudomonadati</taxon>
        <taxon>Pseudomonadota</taxon>
        <taxon>Betaproteobacteria</taxon>
        <taxon>Burkholderiales</taxon>
        <taxon>Comamonadaceae</taxon>
        <taxon>Caenimonas</taxon>
    </lineage>
</organism>
<reference evidence="3 4" key="1">
    <citation type="submission" date="2019-11" db="EMBL/GenBank/DDBJ databases">
        <title>Caenimonas koreensis gen. nov., sp. nov., isolated from activated sludge.</title>
        <authorList>
            <person name="Seung H.R."/>
        </authorList>
    </citation>
    <scope>NUCLEOTIDE SEQUENCE [LARGE SCALE GENOMIC DNA]</scope>
    <source>
        <strain evidence="3 4">EMB320</strain>
    </source>
</reference>
<dbReference type="OrthoDB" id="5298707at2"/>
<comment type="caution">
    <text evidence="3">The sequence shown here is derived from an EMBL/GenBank/DDBJ whole genome shotgun (WGS) entry which is preliminary data.</text>
</comment>
<accession>A0A844B803</accession>
<feature type="compositionally biased region" description="Low complexity" evidence="1">
    <location>
        <begin position="157"/>
        <end position="212"/>
    </location>
</feature>
<dbReference type="InterPro" id="IPR020011">
    <property type="entry name" value="FimV_C"/>
</dbReference>
<dbReference type="CDD" id="cd00118">
    <property type="entry name" value="LysM"/>
    <property type="match status" value="1"/>
</dbReference>
<gene>
    <name evidence="3" type="ORF">GHT07_10760</name>
</gene>